<organism evidence="2 3">
    <name type="scientific">Spodoptera frugiperda</name>
    <name type="common">Fall armyworm</name>
    <dbReference type="NCBI Taxonomy" id="7108"/>
    <lineage>
        <taxon>Eukaryota</taxon>
        <taxon>Metazoa</taxon>
        <taxon>Ecdysozoa</taxon>
        <taxon>Arthropoda</taxon>
        <taxon>Hexapoda</taxon>
        <taxon>Insecta</taxon>
        <taxon>Pterygota</taxon>
        <taxon>Neoptera</taxon>
        <taxon>Endopterygota</taxon>
        <taxon>Lepidoptera</taxon>
        <taxon>Glossata</taxon>
        <taxon>Ditrysia</taxon>
        <taxon>Noctuoidea</taxon>
        <taxon>Noctuidae</taxon>
        <taxon>Amphipyrinae</taxon>
        <taxon>Spodoptera</taxon>
    </lineage>
</organism>
<evidence type="ECO:0000313" key="3">
    <source>
        <dbReference type="RefSeq" id="XP_035453785.2"/>
    </source>
</evidence>
<name>A0A9R0DI54_SPOFR</name>
<dbReference type="Proteomes" id="UP000829999">
    <property type="component" value="Chromosome 18"/>
</dbReference>
<dbReference type="OrthoDB" id="6931295at2759"/>
<proteinExistence type="predicted"/>
<dbReference type="GeneID" id="118278604"/>
<evidence type="ECO:0000256" key="1">
    <source>
        <dbReference type="SAM" id="MobiDB-lite"/>
    </source>
</evidence>
<accession>A0A9R0DI54</accession>
<sequence length="480" mass="53305">MDGDERLKPPDKGGGEYECVMETEGSQACATALQTSSRKRTADNVNAEPLSKRTITDPESGLGSVSNIYKHPSLDTSNRRYNVEDSGPFIVHVSRVADSPNSGVSLKPIRLGAFLVEGGVESVKKDGIRAVGRNRLSVEFNSAKAANEFLDHKLLDRHRLKAEIPSYNVSRLGLVRGVPTEWTMEEFVGATDYKEGYGKIVKARRLNRKIKKDDGSSSWLPTQSVVLTFEGQSLPKKVFAFYTSLVVEVYQLPTIQCRKCLRFGHVQSVCRSNARCFKCGQSHSGDNCDISPDRVRCLLCTGRHLATDPSCPEFDRQKRIKKIMSEQSISYMEASAQEPSIRRAYSDVAKTLFAPSPPQPIQIPSSPYTTPSSTPQKMSYRKTVQIPRRERTPLPEGYDRRAHYDLIREPTPSLPNGCGLNKAHTLPNENLPELLVMLITNIIAKFSDVLPYDVAPLLVRLSEIVSNGPSGFNPNPTMEC</sequence>
<feature type="region of interest" description="Disordered" evidence="1">
    <location>
        <begin position="356"/>
        <end position="381"/>
    </location>
</feature>
<gene>
    <name evidence="3" type="primary">LOC118278604</name>
</gene>
<dbReference type="RefSeq" id="XP_035453785.2">
    <property type="nucleotide sequence ID" value="XM_035597892.2"/>
</dbReference>
<dbReference type="AlphaFoldDB" id="A0A9R0DI54"/>
<protein>
    <submittedName>
        <fullName evidence="3">Uncharacterized protein LOC118278604</fullName>
    </submittedName>
</protein>
<feature type="compositionally biased region" description="Low complexity" evidence="1">
    <location>
        <begin position="362"/>
        <end position="375"/>
    </location>
</feature>
<reference evidence="3" key="1">
    <citation type="submission" date="2025-08" db="UniProtKB">
        <authorList>
            <consortium name="RefSeq"/>
        </authorList>
    </citation>
    <scope>IDENTIFICATION</scope>
    <source>
        <tissue evidence="3">Whole larval tissue</tissue>
    </source>
</reference>
<evidence type="ECO:0000313" key="2">
    <source>
        <dbReference type="Proteomes" id="UP000829999"/>
    </source>
</evidence>
<keyword evidence="2" id="KW-1185">Reference proteome</keyword>